<evidence type="ECO:0000313" key="5">
    <source>
        <dbReference type="EMBL" id="KAF0892432.1"/>
    </source>
</evidence>
<sequence>MYAFVLFFANFGPNSTTFILPTEIFPTCLRSTCHGISGAGGKIGAIIVGVVFTLALPESKGMSLEDITGEIEEEDDRTEEQSVVVVGAGFIHNVDL</sequence>
<keyword evidence="6" id="KW-1185">Reference proteome</keyword>
<dbReference type="InterPro" id="IPR005828">
    <property type="entry name" value="MFS_sugar_transport-like"/>
</dbReference>
<evidence type="ECO:0008006" key="7">
    <source>
        <dbReference type="Google" id="ProtNLM"/>
    </source>
</evidence>
<dbReference type="InterPro" id="IPR036259">
    <property type="entry name" value="MFS_trans_sf"/>
</dbReference>
<evidence type="ECO:0000256" key="2">
    <source>
        <dbReference type="ARBA" id="ARBA00022692"/>
    </source>
</evidence>
<dbReference type="EMBL" id="SPHZ02000011">
    <property type="protein sequence ID" value="KAF0892432.1"/>
    <property type="molecule type" value="Genomic_DNA"/>
</dbReference>
<dbReference type="SUPFAM" id="SSF103473">
    <property type="entry name" value="MFS general substrate transporter"/>
    <property type="match status" value="1"/>
</dbReference>
<dbReference type="GO" id="GO:0022857">
    <property type="term" value="F:transmembrane transporter activity"/>
    <property type="evidence" value="ECO:0007669"/>
    <property type="project" value="InterPro"/>
</dbReference>
<dbReference type="Gene3D" id="1.20.1250.20">
    <property type="entry name" value="MFS general substrate transporter like domains"/>
    <property type="match status" value="1"/>
</dbReference>
<dbReference type="GO" id="GO:0016020">
    <property type="term" value="C:membrane"/>
    <property type="evidence" value="ECO:0007669"/>
    <property type="project" value="UniProtKB-SubCell"/>
</dbReference>
<dbReference type="OrthoDB" id="2997911at2759"/>
<evidence type="ECO:0000256" key="3">
    <source>
        <dbReference type="ARBA" id="ARBA00022989"/>
    </source>
</evidence>
<name>A0A6G1BX48_9ORYZ</name>
<proteinExistence type="predicted"/>
<dbReference type="Proteomes" id="UP000479710">
    <property type="component" value="Unassembled WGS sequence"/>
</dbReference>
<reference evidence="5 6" key="1">
    <citation type="submission" date="2019-11" db="EMBL/GenBank/DDBJ databases">
        <title>Whole genome sequence of Oryza granulata.</title>
        <authorList>
            <person name="Li W."/>
        </authorList>
    </citation>
    <scope>NUCLEOTIDE SEQUENCE [LARGE SCALE GENOMIC DNA]</scope>
    <source>
        <strain evidence="6">cv. Menghai</strain>
        <tissue evidence="5">Leaf</tissue>
    </source>
</reference>
<dbReference type="AlphaFoldDB" id="A0A6G1BX48"/>
<accession>A0A6G1BX48</accession>
<comment type="subcellular location">
    <subcellularLocation>
        <location evidence="1">Membrane</location>
    </subcellularLocation>
</comment>
<comment type="caution">
    <text evidence="5">The sequence shown here is derived from an EMBL/GenBank/DDBJ whole genome shotgun (WGS) entry which is preliminary data.</text>
</comment>
<keyword evidence="3" id="KW-1133">Transmembrane helix</keyword>
<evidence type="ECO:0000256" key="4">
    <source>
        <dbReference type="ARBA" id="ARBA00023136"/>
    </source>
</evidence>
<evidence type="ECO:0000256" key="1">
    <source>
        <dbReference type="ARBA" id="ARBA00004370"/>
    </source>
</evidence>
<dbReference type="Pfam" id="PF00083">
    <property type="entry name" value="Sugar_tr"/>
    <property type="match status" value="1"/>
</dbReference>
<keyword evidence="2" id="KW-0812">Transmembrane</keyword>
<protein>
    <recommendedName>
        <fullName evidence="7">Major facilitator superfamily (MFS) profile domain-containing protein</fullName>
    </recommendedName>
</protein>
<gene>
    <name evidence="5" type="ORF">E2562_015494</name>
</gene>
<evidence type="ECO:0000313" key="6">
    <source>
        <dbReference type="Proteomes" id="UP000479710"/>
    </source>
</evidence>
<keyword evidence="4" id="KW-0472">Membrane</keyword>
<organism evidence="5 6">
    <name type="scientific">Oryza meyeriana var. granulata</name>
    <dbReference type="NCBI Taxonomy" id="110450"/>
    <lineage>
        <taxon>Eukaryota</taxon>
        <taxon>Viridiplantae</taxon>
        <taxon>Streptophyta</taxon>
        <taxon>Embryophyta</taxon>
        <taxon>Tracheophyta</taxon>
        <taxon>Spermatophyta</taxon>
        <taxon>Magnoliopsida</taxon>
        <taxon>Liliopsida</taxon>
        <taxon>Poales</taxon>
        <taxon>Poaceae</taxon>
        <taxon>BOP clade</taxon>
        <taxon>Oryzoideae</taxon>
        <taxon>Oryzeae</taxon>
        <taxon>Oryzinae</taxon>
        <taxon>Oryza</taxon>
        <taxon>Oryza meyeriana</taxon>
    </lineage>
</organism>